<feature type="region of interest" description="Disordered" evidence="14">
    <location>
        <begin position="699"/>
        <end position="743"/>
    </location>
</feature>
<name>A0A1G2HJZ5_9BACT</name>
<comment type="caution">
    <text evidence="17">The sequence shown here is derived from an EMBL/GenBank/DDBJ whole genome shotgun (WGS) entry which is preliminary data.</text>
</comment>
<proteinExistence type="inferred from homology"/>
<dbReference type="Pfam" id="PF09397">
    <property type="entry name" value="FtsK_gamma"/>
    <property type="match status" value="1"/>
</dbReference>
<feature type="region of interest" description="Disordered" evidence="14">
    <location>
        <begin position="217"/>
        <end position="236"/>
    </location>
</feature>
<evidence type="ECO:0000256" key="6">
    <source>
        <dbReference type="ARBA" id="ARBA00022741"/>
    </source>
</evidence>
<reference evidence="17 18" key="1">
    <citation type="journal article" date="2016" name="Nat. Commun.">
        <title>Thousands of microbial genomes shed light on interconnected biogeochemical processes in an aquifer system.</title>
        <authorList>
            <person name="Anantharaman K."/>
            <person name="Brown C.T."/>
            <person name="Hug L.A."/>
            <person name="Sharon I."/>
            <person name="Castelle C.J."/>
            <person name="Probst A.J."/>
            <person name="Thomas B.C."/>
            <person name="Singh A."/>
            <person name="Wilkins M.J."/>
            <person name="Karaoz U."/>
            <person name="Brodie E.L."/>
            <person name="Williams K.H."/>
            <person name="Hubbard S.S."/>
            <person name="Banfield J.F."/>
        </authorList>
    </citation>
    <scope>NUCLEOTIDE SEQUENCE [LARGE SCALE GENOMIC DNA]</scope>
</reference>
<keyword evidence="4" id="KW-0132">Cell division</keyword>
<evidence type="ECO:0000313" key="18">
    <source>
        <dbReference type="Proteomes" id="UP000177190"/>
    </source>
</evidence>
<dbReference type="GO" id="GO:0003677">
    <property type="term" value="F:DNA binding"/>
    <property type="evidence" value="ECO:0007669"/>
    <property type="project" value="UniProtKB-KW"/>
</dbReference>
<dbReference type="InterPro" id="IPR036388">
    <property type="entry name" value="WH-like_DNA-bd_sf"/>
</dbReference>
<dbReference type="InterPro" id="IPR025199">
    <property type="entry name" value="FtsK_4TM"/>
</dbReference>
<feature type="binding site" evidence="13">
    <location>
        <begin position="391"/>
        <end position="398"/>
    </location>
    <ligand>
        <name>ATP</name>
        <dbReference type="ChEBI" id="CHEBI:30616"/>
    </ligand>
</feature>
<feature type="transmembrane region" description="Helical" evidence="15">
    <location>
        <begin position="74"/>
        <end position="91"/>
    </location>
</feature>
<comment type="similarity">
    <text evidence="2">Belongs to the FtsK/SpoIIIE/SftA family.</text>
</comment>
<evidence type="ECO:0000256" key="13">
    <source>
        <dbReference type="PROSITE-ProRule" id="PRU00289"/>
    </source>
</evidence>
<dbReference type="Proteomes" id="UP000177190">
    <property type="component" value="Unassembled WGS sequence"/>
</dbReference>
<dbReference type="SUPFAM" id="SSF52540">
    <property type="entry name" value="P-loop containing nucleoside triphosphate hydrolases"/>
    <property type="match status" value="1"/>
</dbReference>
<dbReference type="SMART" id="SM00843">
    <property type="entry name" value="Ftsk_gamma"/>
    <property type="match status" value="1"/>
</dbReference>
<gene>
    <name evidence="17" type="ORF">A2812_00925</name>
</gene>
<feature type="domain" description="FtsK" evidence="16">
    <location>
        <begin position="374"/>
        <end position="565"/>
    </location>
</feature>
<keyword evidence="6 13" id="KW-0547">Nucleotide-binding</keyword>
<dbReference type="Pfam" id="PF17854">
    <property type="entry name" value="FtsK_alpha"/>
    <property type="match status" value="1"/>
</dbReference>
<dbReference type="Gene3D" id="1.10.10.10">
    <property type="entry name" value="Winged helix-like DNA-binding domain superfamily/Winged helix DNA-binding domain"/>
    <property type="match status" value="1"/>
</dbReference>
<keyword evidence="11 15" id="KW-0472">Membrane</keyword>
<evidence type="ECO:0000256" key="10">
    <source>
        <dbReference type="ARBA" id="ARBA00023125"/>
    </source>
</evidence>
<organism evidence="17 18">
    <name type="scientific">Candidatus Staskawiczbacteria bacterium RIFCSPHIGHO2_01_FULL_36_16</name>
    <dbReference type="NCBI Taxonomy" id="1802200"/>
    <lineage>
        <taxon>Bacteria</taxon>
        <taxon>Candidatus Staskawicziibacteriota</taxon>
    </lineage>
</organism>
<dbReference type="SUPFAM" id="SSF46785">
    <property type="entry name" value="Winged helix' DNA-binding domain"/>
    <property type="match status" value="1"/>
</dbReference>
<dbReference type="PANTHER" id="PTHR22683:SF41">
    <property type="entry name" value="DNA TRANSLOCASE FTSK"/>
    <property type="match status" value="1"/>
</dbReference>
<dbReference type="STRING" id="1802200.A2812_00925"/>
<accession>A0A1G2HJZ5</accession>
<feature type="transmembrane region" description="Helical" evidence="15">
    <location>
        <begin position="139"/>
        <end position="167"/>
    </location>
</feature>
<dbReference type="InterPro" id="IPR002543">
    <property type="entry name" value="FtsK_dom"/>
</dbReference>
<comment type="subcellular location">
    <subcellularLocation>
        <location evidence="1">Cell membrane</location>
        <topology evidence="1">Multi-pass membrane protein</topology>
    </subcellularLocation>
</comment>
<evidence type="ECO:0000256" key="1">
    <source>
        <dbReference type="ARBA" id="ARBA00004651"/>
    </source>
</evidence>
<dbReference type="GO" id="GO:0051301">
    <property type="term" value="P:cell division"/>
    <property type="evidence" value="ECO:0007669"/>
    <property type="project" value="UniProtKB-KW"/>
</dbReference>
<evidence type="ECO:0000256" key="4">
    <source>
        <dbReference type="ARBA" id="ARBA00022618"/>
    </source>
</evidence>
<feature type="compositionally biased region" description="Basic and acidic residues" evidence="14">
    <location>
        <begin position="219"/>
        <end position="235"/>
    </location>
</feature>
<keyword evidence="8 13" id="KW-0067">ATP-binding</keyword>
<evidence type="ECO:0000256" key="8">
    <source>
        <dbReference type="ARBA" id="ARBA00022840"/>
    </source>
</evidence>
<dbReference type="Pfam" id="PF13491">
    <property type="entry name" value="FtsK_4TM"/>
    <property type="match status" value="1"/>
</dbReference>
<dbReference type="InterPro" id="IPR027417">
    <property type="entry name" value="P-loop_NTPase"/>
</dbReference>
<evidence type="ECO:0000256" key="14">
    <source>
        <dbReference type="SAM" id="MobiDB-lite"/>
    </source>
</evidence>
<dbReference type="GO" id="GO:0007059">
    <property type="term" value="P:chromosome segregation"/>
    <property type="evidence" value="ECO:0007669"/>
    <property type="project" value="UniProtKB-KW"/>
</dbReference>
<dbReference type="GO" id="GO:0005524">
    <property type="term" value="F:ATP binding"/>
    <property type="evidence" value="ECO:0007669"/>
    <property type="project" value="UniProtKB-UniRule"/>
</dbReference>
<evidence type="ECO:0000256" key="12">
    <source>
        <dbReference type="ARBA" id="ARBA00023306"/>
    </source>
</evidence>
<dbReference type="Pfam" id="PF01580">
    <property type="entry name" value="FtsK_SpoIIIE"/>
    <property type="match status" value="1"/>
</dbReference>
<evidence type="ECO:0000256" key="5">
    <source>
        <dbReference type="ARBA" id="ARBA00022692"/>
    </source>
</evidence>
<dbReference type="EMBL" id="MHOM01000050">
    <property type="protein sequence ID" value="OGZ62807.1"/>
    <property type="molecule type" value="Genomic_DNA"/>
</dbReference>
<feature type="transmembrane region" description="Helical" evidence="15">
    <location>
        <begin position="34"/>
        <end position="54"/>
    </location>
</feature>
<keyword evidence="12" id="KW-0131">Cell cycle</keyword>
<protein>
    <recommendedName>
        <fullName evidence="16">FtsK domain-containing protein</fullName>
    </recommendedName>
</protein>
<dbReference type="Gene3D" id="3.30.980.40">
    <property type="match status" value="1"/>
</dbReference>
<dbReference type="PROSITE" id="PS50901">
    <property type="entry name" value="FTSK"/>
    <property type="match status" value="1"/>
</dbReference>
<dbReference type="InterPro" id="IPR050206">
    <property type="entry name" value="FtsK/SpoIIIE/SftA"/>
</dbReference>
<evidence type="ECO:0000256" key="9">
    <source>
        <dbReference type="ARBA" id="ARBA00022989"/>
    </source>
</evidence>
<sequence length="743" mass="81455">MAKDKNNNKNKNGNGKNGKELKKNPVLAQWTKKWIKAILMFLVAIIIVLSFPVFDKAGAAGRFFMMASEFLVGKALYTIPLFLFVAGLIFLKSKKKGRNLAMLLAIIISIVGIAGILAVKDISVASGGWIGYLSAKLFAGLFGILVANIIFGAILLIGLFIFLQFIWQEIPKEKLEEEKRPSFVLNRPENENVKIKGVVEDKQEKPSPAQNRISLFRRGGMDDQPEKKEIRKSDSPPKGAYILPPLDLLQKNESAPTSGNIKENSMIIKNTLDNFGIPVEMAEVNVGPTVTQYAFKPAEGVKLSKITTLSNNLALALAAHPIRIEAPIPGKSLVGIEVPNKVRSTVTLRNLLSHPNWQNSTSPLFVALGRNVSGAPVYADITEGPHILVAGATGTGKTIFLNTLILSLLYKCTPDNLRIIMVDPKRVEFQNYNDIPHLLCPVIYDATKTINALQWLTHEMERRFEIFSEVPARNLATYNQNKSVIASGLQLPYIVFVVDELADLMAVKGREIEAGVVRLAQMARATGIHLVLATQRPSVEVITGLIKANVPTRITFQVSSQVDSRTVIDTSGAEKLLGAGDMLFSSAKSAKISRIQGPYVSEKEVKKVSEFIAEQAKKVEEPQSVLVQNLKNALERQDAKESAVSGEFFGDEDPLFNDVKKIVLETQKASASFLQRRLRIGYSRAARLIDMLEEQGIVGPADGAKPREVFADNKGDATKARLIPGGGLDESEEPSDDGGWQKV</sequence>
<evidence type="ECO:0000256" key="15">
    <source>
        <dbReference type="SAM" id="Phobius"/>
    </source>
</evidence>
<feature type="transmembrane region" description="Helical" evidence="15">
    <location>
        <begin position="100"/>
        <end position="119"/>
    </location>
</feature>
<dbReference type="InterPro" id="IPR041027">
    <property type="entry name" value="FtsK_alpha"/>
</dbReference>
<dbReference type="AlphaFoldDB" id="A0A1G2HJZ5"/>
<keyword evidence="10" id="KW-0238">DNA-binding</keyword>
<dbReference type="CDD" id="cd01127">
    <property type="entry name" value="TrwB_TraG_TraD_VirD4"/>
    <property type="match status" value="1"/>
</dbReference>
<keyword evidence="9 15" id="KW-1133">Transmembrane helix</keyword>
<feature type="compositionally biased region" description="Basic and acidic residues" evidence="14">
    <location>
        <begin position="704"/>
        <end position="719"/>
    </location>
</feature>
<keyword evidence="7" id="KW-0159">Chromosome partition</keyword>
<feature type="region of interest" description="Disordered" evidence="14">
    <location>
        <begin position="1"/>
        <end position="20"/>
    </location>
</feature>
<dbReference type="GO" id="GO:0005886">
    <property type="term" value="C:plasma membrane"/>
    <property type="evidence" value="ECO:0007669"/>
    <property type="project" value="UniProtKB-SubCell"/>
</dbReference>
<evidence type="ECO:0000256" key="3">
    <source>
        <dbReference type="ARBA" id="ARBA00022475"/>
    </source>
</evidence>
<evidence type="ECO:0000256" key="2">
    <source>
        <dbReference type="ARBA" id="ARBA00006474"/>
    </source>
</evidence>
<keyword evidence="3" id="KW-1003">Cell membrane</keyword>
<evidence type="ECO:0000256" key="11">
    <source>
        <dbReference type="ARBA" id="ARBA00023136"/>
    </source>
</evidence>
<evidence type="ECO:0000313" key="17">
    <source>
        <dbReference type="EMBL" id="OGZ62807.1"/>
    </source>
</evidence>
<dbReference type="InterPro" id="IPR018541">
    <property type="entry name" value="Ftsk_gamma"/>
</dbReference>
<dbReference type="PANTHER" id="PTHR22683">
    <property type="entry name" value="SPORULATION PROTEIN RELATED"/>
    <property type="match status" value="1"/>
</dbReference>
<evidence type="ECO:0000259" key="16">
    <source>
        <dbReference type="PROSITE" id="PS50901"/>
    </source>
</evidence>
<dbReference type="Gene3D" id="3.40.50.300">
    <property type="entry name" value="P-loop containing nucleotide triphosphate hydrolases"/>
    <property type="match status" value="1"/>
</dbReference>
<evidence type="ECO:0000256" key="7">
    <source>
        <dbReference type="ARBA" id="ARBA00022829"/>
    </source>
</evidence>
<keyword evidence="5 15" id="KW-0812">Transmembrane</keyword>
<dbReference type="InterPro" id="IPR036390">
    <property type="entry name" value="WH_DNA-bd_sf"/>
</dbReference>